<gene>
    <name evidence="5" type="ORF">ACFOUR_10545</name>
</gene>
<evidence type="ECO:0000256" key="3">
    <source>
        <dbReference type="ARBA" id="ARBA00022840"/>
    </source>
</evidence>
<feature type="domain" description="ABC transporter" evidence="4">
    <location>
        <begin position="8"/>
        <end position="257"/>
    </location>
</feature>
<dbReference type="Gene3D" id="3.40.50.300">
    <property type="entry name" value="P-loop containing nucleotide triphosphate hydrolases"/>
    <property type="match status" value="1"/>
</dbReference>
<evidence type="ECO:0000313" key="5">
    <source>
        <dbReference type="EMBL" id="MFC3958804.1"/>
    </source>
</evidence>
<dbReference type="GO" id="GO:0005524">
    <property type="term" value="F:ATP binding"/>
    <property type="evidence" value="ECO:0007669"/>
    <property type="project" value="UniProtKB-KW"/>
</dbReference>
<evidence type="ECO:0000256" key="2">
    <source>
        <dbReference type="ARBA" id="ARBA00022741"/>
    </source>
</evidence>
<dbReference type="Pfam" id="PF08352">
    <property type="entry name" value="oligo_HPY"/>
    <property type="match status" value="1"/>
</dbReference>
<name>A0ABD5NPC5_9EURY</name>
<organism evidence="5 6">
    <name type="scientific">Halovivax cerinus</name>
    <dbReference type="NCBI Taxonomy" id="1487865"/>
    <lineage>
        <taxon>Archaea</taxon>
        <taxon>Methanobacteriati</taxon>
        <taxon>Methanobacteriota</taxon>
        <taxon>Stenosarchaea group</taxon>
        <taxon>Halobacteria</taxon>
        <taxon>Halobacteriales</taxon>
        <taxon>Natrialbaceae</taxon>
        <taxon>Halovivax</taxon>
    </lineage>
</organism>
<keyword evidence="3 5" id="KW-0067">ATP-binding</keyword>
<dbReference type="SUPFAM" id="SSF52540">
    <property type="entry name" value="P-loop containing nucleoside triphosphate hydrolases"/>
    <property type="match status" value="1"/>
</dbReference>
<dbReference type="InterPro" id="IPR027417">
    <property type="entry name" value="P-loop_NTPase"/>
</dbReference>
<dbReference type="InterPro" id="IPR013563">
    <property type="entry name" value="Oligopep_ABC_C"/>
</dbReference>
<dbReference type="PROSITE" id="PS50893">
    <property type="entry name" value="ABC_TRANSPORTER_2"/>
    <property type="match status" value="1"/>
</dbReference>
<evidence type="ECO:0000313" key="6">
    <source>
        <dbReference type="Proteomes" id="UP001595846"/>
    </source>
</evidence>
<dbReference type="AlphaFoldDB" id="A0ABD5NPC5"/>
<keyword evidence="1" id="KW-0813">Transport</keyword>
<dbReference type="GO" id="GO:0055085">
    <property type="term" value="P:transmembrane transport"/>
    <property type="evidence" value="ECO:0007669"/>
    <property type="project" value="UniProtKB-ARBA"/>
</dbReference>
<dbReference type="GeneID" id="73901739"/>
<evidence type="ECO:0000256" key="1">
    <source>
        <dbReference type="ARBA" id="ARBA00022448"/>
    </source>
</evidence>
<dbReference type="SMART" id="SM00382">
    <property type="entry name" value="AAA"/>
    <property type="match status" value="1"/>
</dbReference>
<keyword evidence="6" id="KW-1185">Reference proteome</keyword>
<dbReference type="EMBL" id="JBHSAQ010000007">
    <property type="protein sequence ID" value="MFC3958804.1"/>
    <property type="molecule type" value="Genomic_DNA"/>
</dbReference>
<dbReference type="InterPro" id="IPR003439">
    <property type="entry name" value="ABC_transporter-like_ATP-bd"/>
</dbReference>
<dbReference type="NCBIfam" id="TIGR01727">
    <property type="entry name" value="oligo_HPY"/>
    <property type="match status" value="1"/>
</dbReference>
<evidence type="ECO:0000259" key="4">
    <source>
        <dbReference type="PROSITE" id="PS50893"/>
    </source>
</evidence>
<dbReference type="Proteomes" id="UP001595846">
    <property type="component" value="Unassembled WGS sequence"/>
</dbReference>
<dbReference type="CDD" id="cd03257">
    <property type="entry name" value="ABC_NikE_OppD_transporters"/>
    <property type="match status" value="1"/>
</dbReference>
<dbReference type="PANTHER" id="PTHR43776">
    <property type="entry name" value="TRANSPORT ATP-BINDING PROTEIN"/>
    <property type="match status" value="1"/>
</dbReference>
<accession>A0ABD5NPC5</accession>
<keyword evidence="2" id="KW-0547">Nucleotide-binding</keyword>
<dbReference type="RefSeq" id="WP_343217311.1">
    <property type="nucleotide sequence ID" value="NZ_CP101824.1"/>
</dbReference>
<dbReference type="FunFam" id="3.40.50.300:FF:000016">
    <property type="entry name" value="Oligopeptide ABC transporter ATP-binding component"/>
    <property type="match status" value="1"/>
</dbReference>
<comment type="caution">
    <text evidence="5">The sequence shown here is derived from an EMBL/GenBank/DDBJ whole genome shotgun (WGS) entry which is preliminary data.</text>
</comment>
<dbReference type="Pfam" id="PF00005">
    <property type="entry name" value="ABC_tran"/>
    <property type="match status" value="1"/>
</dbReference>
<proteinExistence type="predicted"/>
<dbReference type="InterPro" id="IPR003593">
    <property type="entry name" value="AAA+_ATPase"/>
</dbReference>
<dbReference type="NCBIfam" id="NF008453">
    <property type="entry name" value="PRK11308.1"/>
    <property type="match status" value="1"/>
</dbReference>
<dbReference type="InterPro" id="IPR017871">
    <property type="entry name" value="ABC_transporter-like_CS"/>
</dbReference>
<sequence length="322" mass="36141">MSDSEPLVQVSGLTKHFEERSGFFGGDVEQVQAVDGVDLTIERGETFGLVGESGCGKSTLGRTILRLYDPTDGTIRFKGRDITDSSYDELRPLREEMQLVFQDPFSSLNPRRRVGEIVEEPLAIQGVDKREREERARKLLERVGLQSEHYGRYPHAFSGGQRQRIGIARSLIVEPDFIVADEPVSALDVSIQAQIINLLDDLKDEFDLALLIIAHDLSVVRYVADRMGVMYLGELAEVGPAETVFQDPKHPYTKALLSSAPIPDPTRRDRERIILEGEPPSPIDPPTGCKFRTRCPKAFEECTAEPELEEEDPDHHVSCHLY</sequence>
<reference evidence="5 6" key="1">
    <citation type="journal article" date="2019" name="Int. J. Syst. Evol. Microbiol.">
        <title>The Global Catalogue of Microorganisms (GCM) 10K type strain sequencing project: providing services to taxonomists for standard genome sequencing and annotation.</title>
        <authorList>
            <consortium name="The Broad Institute Genomics Platform"/>
            <consortium name="The Broad Institute Genome Sequencing Center for Infectious Disease"/>
            <person name="Wu L."/>
            <person name="Ma J."/>
        </authorList>
    </citation>
    <scope>NUCLEOTIDE SEQUENCE [LARGE SCALE GENOMIC DNA]</scope>
    <source>
        <strain evidence="5 6">IBRC-M 10256</strain>
    </source>
</reference>
<protein>
    <submittedName>
        <fullName evidence="5">ABC transporter ATP-binding protein</fullName>
    </submittedName>
</protein>
<dbReference type="PROSITE" id="PS00211">
    <property type="entry name" value="ABC_TRANSPORTER_1"/>
    <property type="match status" value="1"/>
</dbReference>
<dbReference type="InterPro" id="IPR050319">
    <property type="entry name" value="ABC_transp_ATP-bind"/>
</dbReference>